<evidence type="ECO:0000313" key="2">
    <source>
        <dbReference type="EMBL" id="TGD58829.1"/>
    </source>
</evidence>
<gene>
    <name evidence="2" type="ORF">E4635_02975</name>
</gene>
<evidence type="ECO:0000259" key="1">
    <source>
        <dbReference type="Pfam" id="PF08818"/>
    </source>
</evidence>
<protein>
    <submittedName>
        <fullName evidence="2">DUF1801 domain-containing protein</fullName>
    </submittedName>
</protein>
<feature type="domain" description="YdhG-like" evidence="1">
    <location>
        <begin position="19"/>
        <end position="135"/>
    </location>
</feature>
<dbReference type="RefSeq" id="WP_135525139.1">
    <property type="nucleotide sequence ID" value="NZ_SRLH01000002.1"/>
</dbReference>
<comment type="caution">
    <text evidence="2">The sequence shown here is derived from an EMBL/GenBank/DDBJ whole genome shotgun (WGS) entry which is preliminary data.</text>
</comment>
<accession>A0A4Z0L970</accession>
<dbReference type="Pfam" id="PF08818">
    <property type="entry name" value="DUF1801"/>
    <property type="match status" value="1"/>
</dbReference>
<evidence type="ECO:0000313" key="3">
    <source>
        <dbReference type="Proteomes" id="UP000297407"/>
    </source>
</evidence>
<dbReference type="EMBL" id="SRLH01000002">
    <property type="protein sequence ID" value="TGD58829.1"/>
    <property type="molecule type" value="Genomic_DNA"/>
</dbReference>
<keyword evidence="3" id="KW-1185">Reference proteome</keyword>
<proteinExistence type="predicted"/>
<dbReference type="Gene3D" id="3.90.1150.200">
    <property type="match status" value="1"/>
</dbReference>
<dbReference type="OrthoDB" id="9813231at2"/>
<dbReference type="Proteomes" id="UP000297407">
    <property type="component" value="Unassembled WGS sequence"/>
</dbReference>
<dbReference type="SUPFAM" id="SSF159888">
    <property type="entry name" value="YdhG-like"/>
    <property type="match status" value="1"/>
</dbReference>
<sequence>MQSQAKTIAEYLNELPEDRKNAFGKLRESILENLPQGFEECMSYGMIGYVVPHSLYPNGYHCDPKLPLPFAAIASQKNFIALYHMGMYSDAKILDWFTAEFPKHSKYKLDMGKSCIRFKKWDSIPFDLIAELMRKISVQDCINNYESGLKKTKST</sequence>
<reference evidence="2 3" key="1">
    <citation type="submission" date="2019-04" db="EMBL/GenBank/DDBJ databases">
        <title>Flavobacterium sp. strain DS2-A Genome sequencing and assembly.</title>
        <authorList>
            <person name="Kim I."/>
        </authorList>
    </citation>
    <scope>NUCLEOTIDE SEQUENCE [LARGE SCALE GENOMIC DNA]</scope>
    <source>
        <strain evidence="2 3">DS2-A</strain>
    </source>
</reference>
<organism evidence="2 3">
    <name type="scientific">Flavobacterium humi</name>
    <dbReference type="NCBI Taxonomy" id="2562683"/>
    <lineage>
        <taxon>Bacteria</taxon>
        <taxon>Pseudomonadati</taxon>
        <taxon>Bacteroidota</taxon>
        <taxon>Flavobacteriia</taxon>
        <taxon>Flavobacteriales</taxon>
        <taxon>Flavobacteriaceae</taxon>
        <taxon>Flavobacterium</taxon>
    </lineage>
</organism>
<dbReference type="AlphaFoldDB" id="A0A4Z0L970"/>
<name>A0A4Z0L970_9FLAO</name>
<dbReference type="InterPro" id="IPR014922">
    <property type="entry name" value="YdhG-like"/>
</dbReference>